<dbReference type="EMBL" id="JARKHS020028412">
    <property type="protein sequence ID" value="KAK8764286.1"/>
    <property type="molecule type" value="Genomic_DNA"/>
</dbReference>
<protein>
    <recommendedName>
        <fullName evidence="1">Endonuclease/exonuclease/phosphatase domain-containing protein</fullName>
    </recommendedName>
</protein>
<dbReference type="GO" id="GO:0003824">
    <property type="term" value="F:catalytic activity"/>
    <property type="evidence" value="ECO:0007669"/>
    <property type="project" value="InterPro"/>
</dbReference>
<organism evidence="2 3">
    <name type="scientific">Amblyomma americanum</name>
    <name type="common">Lone star tick</name>
    <dbReference type="NCBI Taxonomy" id="6943"/>
    <lineage>
        <taxon>Eukaryota</taxon>
        <taxon>Metazoa</taxon>
        <taxon>Ecdysozoa</taxon>
        <taxon>Arthropoda</taxon>
        <taxon>Chelicerata</taxon>
        <taxon>Arachnida</taxon>
        <taxon>Acari</taxon>
        <taxon>Parasitiformes</taxon>
        <taxon>Ixodida</taxon>
        <taxon>Ixodoidea</taxon>
        <taxon>Ixodidae</taxon>
        <taxon>Amblyomminae</taxon>
        <taxon>Amblyomma</taxon>
    </lineage>
</organism>
<sequence length="163" mass="17973">MICRSAFKHCTVEVITGKKRKESTLLVNVYSNPSRGQQGFKALFHKATSVAGSNTILVCGDFNAPSQDWGYHRTMVKGRELMQDATDVGLNLITDPAFLTRIGTSVTRDTTPDITFVKTDGGSREAKWRNTGQELGSDHYIVEVVVALEGQGNTGIRKHRIMD</sequence>
<dbReference type="InterPro" id="IPR005135">
    <property type="entry name" value="Endo/exonuclease/phosphatase"/>
</dbReference>
<evidence type="ECO:0000313" key="2">
    <source>
        <dbReference type="EMBL" id="KAK8764286.1"/>
    </source>
</evidence>
<reference evidence="2 3" key="1">
    <citation type="journal article" date="2023" name="Arcadia Sci">
        <title>De novo assembly of a long-read Amblyomma americanum tick genome.</title>
        <authorList>
            <person name="Chou S."/>
            <person name="Poskanzer K.E."/>
            <person name="Rollins M."/>
            <person name="Thuy-Boun P.S."/>
        </authorList>
    </citation>
    <scope>NUCLEOTIDE SEQUENCE [LARGE SCALE GENOMIC DNA]</scope>
    <source>
        <strain evidence="2">F_SG_1</strain>
        <tissue evidence="2">Salivary glands</tissue>
    </source>
</reference>
<keyword evidence="3" id="KW-1185">Reference proteome</keyword>
<dbReference type="Proteomes" id="UP001321473">
    <property type="component" value="Unassembled WGS sequence"/>
</dbReference>
<evidence type="ECO:0000313" key="3">
    <source>
        <dbReference type="Proteomes" id="UP001321473"/>
    </source>
</evidence>
<comment type="caution">
    <text evidence="2">The sequence shown here is derived from an EMBL/GenBank/DDBJ whole genome shotgun (WGS) entry which is preliminary data.</text>
</comment>
<gene>
    <name evidence="2" type="ORF">V5799_033105</name>
</gene>
<dbReference type="SUPFAM" id="SSF56219">
    <property type="entry name" value="DNase I-like"/>
    <property type="match status" value="1"/>
</dbReference>
<proteinExistence type="predicted"/>
<feature type="domain" description="Endonuclease/exonuclease/phosphatase" evidence="1">
    <location>
        <begin position="25"/>
        <end position="142"/>
    </location>
</feature>
<evidence type="ECO:0000259" key="1">
    <source>
        <dbReference type="Pfam" id="PF14529"/>
    </source>
</evidence>
<dbReference type="AlphaFoldDB" id="A0AAQ4DP96"/>
<dbReference type="Pfam" id="PF14529">
    <property type="entry name" value="Exo_endo_phos_2"/>
    <property type="match status" value="1"/>
</dbReference>
<dbReference type="Gene3D" id="3.60.10.10">
    <property type="entry name" value="Endonuclease/exonuclease/phosphatase"/>
    <property type="match status" value="1"/>
</dbReference>
<accession>A0AAQ4DP96</accession>
<name>A0AAQ4DP96_AMBAM</name>
<dbReference type="InterPro" id="IPR036691">
    <property type="entry name" value="Endo/exonu/phosph_ase_sf"/>
</dbReference>